<dbReference type="InterPro" id="IPR040607">
    <property type="entry name" value="ALP_N"/>
</dbReference>
<dbReference type="Pfam" id="PF21522">
    <property type="entry name" value="MreB-like_C"/>
    <property type="match status" value="1"/>
</dbReference>
<dbReference type="RefSeq" id="WP_046308258.1">
    <property type="nucleotide sequence ID" value="NZ_KQ034005.1"/>
</dbReference>
<name>A0A0F4LLA7_9LACO</name>
<organism evidence="3 4">
    <name type="scientific">Lactobacillus apis</name>
    <dbReference type="NCBI Taxonomy" id="303541"/>
    <lineage>
        <taxon>Bacteria</taxon>
        <taxon>Bacillati</taxon>
        <taxon>Bacillota</taxon>
        <taxon>Bacilli</taxon>
        <taxon>Lactobacillales</taxon>
        <taxon>Lactobacillaceae</taxon>
        <taxon>Lactobacillus</taxon>
    </lineage>
</organism>
<geneLocation type="plasmid" evidence="3">
    <name>pHma11p1</name>
</geneLocation>
<dbReference type="HOGENOM" id="CLU_053699_1_0_9"/>
<comment type="caution">
    <text evidence="3">The sequence shown here is derived from an EMBL/GenBank/DDBJ whole genome shotgun (WGS) entry which is preliminary data.</text>
</comment>
<dbReference type="AlphaFoldDB" id="A0A0F4LLA7"/>
<dbReference type="Pfam" id="PF17989">
    <property type="entry name" value="ALP_N"/>
    <property type="match status" value="1"/>
</dbReference>
<dbReference type="InterPro" id="IPR043129">
    <property type="entry name" value="ATPase_NBD"/>
</dbReference>
<dbReference type="CDD" id="cd24023">
    <property type="entry name" value="ASKHA_NBD_ParM_Alp7A-like"/>
    <property type="match status" value="1"/>
</dbReference>
<evidence type="ECO:0000259" key="1">
    <source>
        <dbReference type="Pfam" id="PF17989"/>
    </source>
</evidence>
<dbReference type="PATRIC" id="fig|303541.3.peg.28"/>
<dbReference type="Gene3D" id="3.30.420.40">
    <property type="match status" value="2"/>
</dbReference>
<feature type="domain" description="Actin homologue MreB-like C-terminal" evidence="2">
    <location>
        <begin position="238"/>
        <end position="358"/>
    </location>
</feature>
<accession>A0A0F4LLA7</accession>
<feature type="domain" description="Actin-like protein N-terminal" evidence="1">
    <location>
        <begin position="11"/>
        <end position="191"/>
    </location>
</feature>
<reference evidence="3 4" key="1">
    <citation type="submission" date="2015-01" db="EMBL/GenBank/DDBJ databases">
        <title>Comparative genomics of the lactic acid bacteria isolated from the honey bee gut.</title>
        <authorList>
            <person name="Ellegaard K.M."/>
            <person name="Tamarit D."/>
            <person name="Javelind E."/>
            <person name="Olofsson T."/>
            <person name="Andersson S.G."/>
            <person name="Vasquez A."/>
        </authorList>
    </citation>
    <scope>NUCLEOTIDE SEQUENCE [LARGE SCALE GENOMIC DNA]</scope>
    <source>
        <strain evidence="3 4">Hma11</strain>
        <plasmid evidence="3">pHma11p1</plasmid>
    </source>
</reference>
<evidence type="ECO:0000259" key="2">
    <source>
        <dbReference type="Pfam" id="PF21522"/>
    </source>
</evidence>
<keyword evidence="3" id="KW-0614">Plasmid</keyword>
<sequence length="406" mass="44728">MTTKNKNMVVAIDLGYGEIKANIDGNYIDQQSVVSEVKQVANDPIDHNNEEIVQSTVENLLDNLDVTIHEKRYLIGNLASSSSLTRRGFDINSQLGKANTDLSTTLPLAYIAGRAVQEAYEKDEDIFEPLSVKVVMTTALPISEIGFGESKKREEYANLFLGRKHIVILNNFDTPISVTIQFSNVRIYKEGEVATALAIKNGPKELKNSLKKSIKSDYPELADNADAIIDKAENVLGIDIGQGTTDLALTTDGKADAYNSNSIAQGYGTVLRKASKYLSRMTGGFKVKDIIEFTRIVNSNPTNKMDEEKKELCLKAIDTSTSSLVLEIEENLNDILEENNNLEVIYVFGGGSIPLKNQTSLTNSIKDSLQRHRCSAALVWVDAKYAQRLNEIGLEILANALNEVSK</sequence>
<protein>
    <submittedName>
        <fullName evidence="3">Uncharacterized protein</fullName>
    </submittedName>
</protein>
<dbReference type="EMBL" id="JXLG01000016">
    <property type="protein sequence ID" value="KJY59627.1"/>
    <property type="molecule type" value="Genomic_DNA"/>
</dbReference>
<dbReference type="Proteomes" id="UP000033682">
    <property type="component" value="Unassembled WGS sequence"/>
</dbReference>
<dbReference type="SUPFAM" id="SSF53067">
    <property type="entry name" value="Actin-like ATPase domain"/>
    <property type="match status" value="2"/>
</dbReference>
<gene>
    <name evidence="3" type="ORF">JF72_14580</name>
</gene>
<keyword evidence="4" id="KW-1185">Reference proteome</keyword>
<evidence type="ECO:0000313" key="4">
    <source>
        <dbReference type="Proteomes" id="UP000033682"/>
    </source>
</evidence>
<dbReference type="InterPro" id="IPR049067">
    <property type="entry name" value="MreB-like_C"/>
</dbReference>
<evidence type="ECO:0000313" key="3">
    <source>
        <dbReference type="EMBL" id="KJY59627.1"/>
    </source>
</evidence>
<proteinExistence type="predicted"/>